<name>A0A6L2KNV4_TANCI</name>
<feature type="compositionally biased region" description="Basic and acidic residues" evidence="2">
    <location>
        <begin position="414"/>
        <end position="424"/>
    </location>
</feature>
<dbReference type="Gene3D" id="4.10.60.10">
    <property type="entry name" value="Zinc finger, CCHC-type"/>
    <property type="match status" value="1"/>
</dbReference>
<dbReference type="SUPFAM" id="SSF57756">
    <property type="entry name" value="Retrovirus zinc finger-like domains"/>
    <property type="match status" value="2"/>
</dbReference>
<dbReference type="EMBL" id="BKCJ010002689">
    <property type="protein sequence ID" value="GEU50272.1"/>
    <property type="molecule type" value="Genomic_DNA"/>
</dbReference>
<dbReference type="AlphaFoldDB" id="A0A6L2KNV4"/>
<protein>
    <recommendedName>
        <fullName evidence="3">CCHC-type domain-containing protein</fullName>
    </recommendedName>
</protein>
<dbReference type="GO" id="GO:0008270">
    <property type="term" value="F:zinc ion binding"/>
    <property type="evidence" value="ECO:0007669"/>
    <property type="project" value="UniProtKB-KW"/>
</dbReference>
<dbReference type="GO" id="GO:0003676">
    <property type="term" value="F:nucleic acid binding"/>
    <property type="evidence" value="ECO:0007669"/>
    <property type="project" value="InterPro"/>
</dbReference>
<dbReference type="InterPro" id="IPR036875">
    <property type="entry name" value="Znf_CCHC_sf"/>
</dbReference>
<evidence type="ECO:0000256" key="1">
    <source>
        <dbReference type="PROSITE-ProRule" id="PRU00047"/>
    </source>
</evidence>
<evidence type="ECO:0000256" key="2">
    <source>
        <dbReference type="SAM" id="MobiDB-lite"/>
    </source>
</evidence>
<evidence type="ECO:0000259" key="3">
    <source>
        <dbReference type="PROSITE" id="PS50158"/>
    </source>
</evidence>
<evidence type="ECO:0000313" key="4">
    <source>
        <dbReference type="EMBL" id="GEU50272.1"/>
    </source>
</evidence>
<gene>
    <name evidence="4" type="ORF">Tci_022250</name>
</gene>
<reference evidence="4" key="1">
    <citation type="journal article" date="2019" name="Sci. Rep.">
        <title>Draft genome of Tanacetum cinerariifolium, the natural source of mosquito coil.</title>
        <authorList>
            <person name="Yamashiro T."/>
            <person name="Shiraishi A."/>
            <person name="Satake H."/>
            <person name="Nakayama K."/>
        </authorList>
    </citation>
    <scope>NUCLEOTIDE SEQUENCE</scope>
</reference>
<comment type="caution">
    <text evidence="4">The sequence shown here is derived from an EMBL/GenBank/DDBJ whole genome shotgun (WGS) entry which is preliminary data.</text>
</comment>
<keyword evidence="1" id="KW-0863">Zinc-finger</keyword>
<sequence>MDSLSPQVVSAAKLPILNPNEFNLWKMRIEQYFLMTNYSLWEVILNGDSHAPTRVVEGVLQPVAPTTAQQKLARKNELKAHGTLLMALPDKHQLKFNSHKDAKTLMEAIEKRFGGNTKTKKVQKTLLKQQYENFTGSSSESLDQIHVRLQKLTHTLIWRNKVDLEEQSLNDLFNSLKIYEVEVKHSSSAGTTTQNIAFVSSSNTDNTTESVSVAASVSVVSAKMLVSSLPNVDSLSNAVIYSFFASQSSSPQLDNEDLKQIDVNDLEEMDLKWQMAMLTMRARRFFQRTRRNLGANGPTSLGFDMSKVECYNCHMKGHFARKCRSLKDSRRTGAVEPQRRNVPVETSTSNALVSQCDGVRIYDWIFQAEEEHAIYAIIAILSFSSSSNNELSPTKPDQDLSYINSPTTPFIKEWESDSKDESETKAPQIVPSFVQSNEQVKSPRLSVQHVETSIPVATPKPGRPKPTSNSKRRNRNACFVCKSLDHLIKDCDYHEKKMAKSTAKNHASVVSAAQGMQGKWEWRPKCPILDHVSRNTSASMTLKRFDYNDALGRSKIMELLISRHMTENMSYLSDFEELNGGYVAFGRNPKGEKKKEQCQRYNIYREVAFPRVKTSIRSLNPEIAYPGRFPNEVEICKIELKLGTSFEDENKK</sequence>
<dbReference type="InterPro" id="IPR001878">
    <property type="entry name" value="Znf_CCHC"/>
</dbReference>
<feature type="region of interest" description="Disordered" evidence="2">
    <location>
        <begin position="414"/>
        <end position="446"/>
    </location>
</feature>
<keyword evidence="1" id="KW-0862">Zinc</keyword>
<dbReference type="PROSITE" id="PS50158">
    <property type="entry name" value="ZF_CCHC"/>
    <property type="match status" value="1"/>
</dbReference>
<organism evidence="4">
    <name type="scientific">Tanacetum cinerariifolium</name>
    <name type="common">Dalmatian daisy</name>
    <name type="synonym">Chrysanthemum cinerariifolium</name>
    <dbReference type="NCBI Taxonomy" id="118510"/>
    <lineage>
        <taxon>Eukaryota</taxon>
        <taxon>Viridiplantae</taxon>
        <taxon>Streptophyta</taxon>
        <taxon>Embryophyta</taxon>
        <taxon>Tracheophyta</taxon>
        <taxon>Spermatophyta</taxon>
        <taxon>Magnoliopsida</taxon>
        <taxon>eudicotyledons</taxon>
        <taxon>Gunneridae</taxon>
        <taxon>Pentapetalae</taxon>
        <taxon>asterids</taxon>
        <taxon>campanulids</taxon>
        <taxon>Asterales</taxon>
        <taxon>Asteraceae</taxon>
        <taxon>Asteroideae</taxon>
        <taxon>Anthemideae</taxon>
        <taxon>Anthemidinae</taxon>
        <taxon>Tanacetum</taxon>
    </lineage>
</organism>
<feature type="domain" description="CCHC-type" evidence="3">
    <location>
        <begin position="310"/>
        <end position="325"/>
    </location>
</feature>
<dbReference type="Pfam" id="PF14223">
    <property type="entry name" value="Retrotran_gag_2"/>
    <property type="match status" value="1"/>
</dbReference>
<keyword evidence="1" id="KW-0479">Metal-binding</keyword>
<accession>A0A6L2KNV4</accession>
<proteinExistence type="predicted"/>
<dbReference type="SMART" id="SM00343">
    <property type="entry name" value="ZnF_C2HC"/>
    <property type="match status" value="2"/>
</dbReference>